<dbReference type="Proteomes" id="UP000193623">
    <property type="component" value="Unassembled WGS sequence"/>
</dbReference>
<evidence type="ECO:0000256" key="1">
    <source>
        <dbReference type="SAM" id="SignalP"/>
    </source>
</evidence>
<dbReference type="InterPro" id="IPR010634">
    <property type="entry name" value="DUF1223"/>
</dbReference>
<dbReference type="PANTHER" id="PTHR36057:SF1">
    <property type="entry name" value="LIPOPROTEIN LIPID ATTACHMENT SITE-LIKE PROTEIN, PUTATIVE (DUF1223)-RELATED"/>
    <property type="match status" value="1"/>
</dbReference>
<protein>
    <recommendedName>
        <fullName evidence="4">DUF1223 domain-containing protein</fullName>
    </recommendedName>
</protein>
<feature type="signal peptide" evidence="1">
    <location>
        <begin position="1"/>
        <end position="30"/>
    </location>
</feature>
<sequence length="243" mass="25326">MGQNKGIYMRQILASLSVAITMMGAAPASAEGPVVIELYTSQGCSSCPPADALLHDLADRDDVIPLALHVDYWDYIGWADSFADPRHTVRQQGYAAAAGHNTIYTPQMVIAGQTHVIGAKPMQVADAIKAHQAPTGVAVDAAVAGGALTITGTTEQALPAGTTVQVVRFSARETVDIQRGENAGRTLEYANIVTDWQTVGEWSGADSLQLSIPVQGDAPIVVIVQQEGAANGPGAVLATAVLR</sequence>
<organism evidence="2 3">
    <name type="scientific">Pseudooctadecabacter jejudonensis</name>
    <dbReference type="NCBI Taxonomy" id="1391910"/>
    <lineage>
        <taxon>Bacteria</taxon>
        <taxon>Pseudomonadati</taxon>
        <taxon>Pseudomonadota</taxon>
        <taxon>Alphaproteobacteria</taxon>
        <taxon>Rhodobacterales</taxon>
        <taxon>Paracoccaceae</taxon>
        <taxon>Pseudooctadecabacter</taxon>
    </lineage>
</organism>
<evidence type="ECO:0000313" key="2">
    <source>
        <dbReference type="EMBL" id="SLN59205.1"/>
    </source>
</evidence>
<dbReference type="EMBL" id="FWFT01000006">
    <property type="protein sequence ID" value="SLN59205.1"/>
    <property type="molecule type" value="Genomic_DNA"/>
</dbReference>
<dbReference type="SUPFAM" id="SSF52833">
    <property type="entry name" value="Thioredoxin-like"/>
    <property type="match status" value="1"/>
</dbReference>
<proteinExistence type="predicted"/>
<dbReference type="InterPro" id="IPR036249">
    <property type="entry name" value="Thioredoxin-like_sf"/>
</dbReference>
<reference evidence="2 3" key="1">
    <citation type="submission" date="2017-03" db="EMBL/GenBank/DDBJ databases">
        <authorList>
            <person name="Afonso C.L."/>
            <person name="Miller P.J."/>
            <person name="Scott M.A."/>
            <person name="Spackman E."/>
            <person name="Goraichik I."/>
            <person name="Dimitrov K.M."/>
            <person name="Suarez D.L."/>
            <person name="Swayne D.E."/>
        </authorList>
    </citation>
    <scope>NUCLEOTIDE SEQUENCE [LARGE SCALE GENOMIC DNA]</scope>
    <source>
        <strain evidence="2 3">CECT 8397</strain>
    </source>
</reference>
<feature type="chain" id="PRO_5012283201" description="DUF1223 domain-containing protein" evidence="1">
    <location>
        <begin position="31"/>
        <end position="243"/>
    </location>
</feature>
<evidence type="ECO:0008006" key="4">
    <source>
        <dbReference type="Google" id="ProtNLM"/>
    </source>
</evidence>
<name>A0A1Y5TA54_9RHOB</name>
<accession>A0A1Y5TA54</accession>
<keyword evidence="3" id="KW-1185">Reference proteome</keyword>
<keyword evidence="1" id="KW-0732">Signal</keyword>
<evidence type="ECO:0000313" key="3">
    <source>
        <dbReference type="Proteomes" id="UP000193623"/>
    </source>
</evidence>
<dbReference type="PANTHER" id="PTHR36057">
    <property type="match status" value="1"/>
</dbReference>
<dbReference type="AlphaFoldDB" id="A0A1Y5TA54"/>
<dbReference type="Pfam" id="PF06764">
    <property type="entry name" value="DUF1223"/>
    <property type="match status" value="1"/>
</dbReference>
<gene>
    <name evidence="2" type="ORF">PSJ8397_03140</name>
</gene>